<evidence type="ECO:0000313" key="30">
    <source>
        <dbReference type="WBParaSite" id="sdigi.contig101.g4339.t1"/>
    </source>
</evidence>
<dbReference type="Gene3D" id="1.10.510.10">
    <property type="entry name" value="Transferase(Phosphotransferase) domain 1"/>
    <property type="match status" value="1"/>
</dbReference>
<dbReference type="SMART" id="SM00220">
    <property type="entry name" value="S_TKc"/>
    <property type="match status" value="1"/>
</dbReference>
<keyword evidence="29" id="KW-1185">Reference proteome</keyword>
<dbReference type="FunFam" id="3.30.200.20:FF:001055">
    <property type="entry name" value="Serine/threonine-protein kinase MRCK beta"/>
    <property type="match status" value="1"/>
</dbReference>
<protein>
    <recommendedName>
        <fullName evidence="5">non-specific serine/threonine protein kinase</fullName>
        <ecNumber evidence="5">2.7.11.1</ecNumber>
    </recommendedName>
</protein>
<dbReference type="Pfam" id="PF15796">
    <property type="entry name" value="KELK"/>
    <property type="match status" value="1"/>
</dbReference>
<accession>A0A915PHY4</accession>
<dbReference type="Gene3D" id="3.30.60.20">
    <property type="match status" value="1"/>
</dbReference>
<feature type="region of interest" description="Disordered" evidence="22">
    <location>
        <begin position="1776"/>
        <end position="1797"/>
    </location>
</feature>
<dbReference type="CDD" id="cd00132">
    <property type="entry name" value="CRIB"/>
    <property type="match status" value="1"/>
</dbReference>
<evidence type="ECO:0000256" key="16">
    <source>
        <dbReference type="ARBA" id="ARBA00023054"/>
    </source>
</evidence>
<keyword evidence="13" id="KW-0418">Kinase</keyword>
<dbReference type="SUPFAM" id="SSF56112">
    <property type="entry name" value="Protein kinase-like (PK-like)"/>
    <property type="match status" value="1"/>
</dbReference>
<organism evidence="29 30">
    <name type="scientific">Setaria digitata</name>
    <dbReference type="NCBI Taxonomy" id="48799"/>
    <lineage>
        <taxon>Eukaryota</taxon>
        <taxon>Metazoa</taxon>
        <taxon>Ecdysozoa</taxon>
        <taxon>Nematoda</taxon>
        <taxon>Chromadorea</taxon>
        <taxon>Rhabditida</taxon>
        <taxon>Spirurina</taxon>
        <taxon>Spiruromorpha</taxon>
        <taxon>Filarioidea</taxon>
        <taxon>Setariidae</taxon>
        <taxon>Setaria</taxon>
    </lineage>
</organism>
<feature type="compositionally biased region" description="Polar residues" evidence="22">
    <location>
        <begin position="959"/>
        <end position="976"/>
    </location>
</feature>
<dbReference type="Gene3D" id="2.30.29.30">
    <property type="entry name" value="Pleckstrin-homology domain (PH domain)/Phosphotyrosine-binding domain (PTB)"/>
    <property type="match status" value="1"/>
</dbReference>
<evidence type="ECO:0000259" key="24">
    <source>
        <dbReference type="PROSITE" id="PS50011"/>
    </source>
</evidence>
<dbReference type="InterPro" id="IPR014930">
    <property type="entry name" value="Myotonic_dystrophy_kinase_coil"/>
</dbReference>
<dbReference type="Pfam" id="PF00069">
    <property type="entry name" value="Pkinase"/>
    <property type="match status" value="1"/>
</dbReference>
<dbReference type="InterPro" id="IPR011009">
    <property type="entry name" value="Kinase-like_dom_sf"/>
</dbReference>
<evidence type="ECO:0000256" key="9">
    <source>
        <dbReference type="ARBA" id="ARBA00022679"/>
    </source>
</evidence>
<feature type="coiled-coil region" evidence="21">
    <location>
        <begin position="471"/>
        <end position="626"/>
    </location>
</feature>
<dbReference type="PROSITE" id="PS00108">
    <property type="entry name" value="PROTEIN_KINASE_ST"/>
    <property type="match status" value="1"/>
</dbReference>
<evidence type="ECO:0000259" key="27">
    <source>
        <dbReference type="PROSITE" id="PS50219"/>
    </source>
</evidence>
<feature type="compositionally biased region" description="Low complexity" evidence="22">
    <location>
        <begin position="1734"/>
        <end position="1744"/>
    </location>
</feature>
<dbReference type="PROSITE" id="PS50011">
    <property type="entry name" value="PROTEIN_KINASE_DOM"/>
    <property type="match status" value="1"/>
</dbReference>
<evidence type="ECO:0000256" key="4">
    <source>
        <dbReference type="ARBA" id="ARBA00005719"/>
    </source>
</evidence>
<evidence type="ECO:0000256" key="15">
    <source>
        <dbReference type="ARBA" id="ARBA00022840"/>
    </source>
</evidence>
<feature type="coiled-coil region" evidence="21">
    <location>
        <begin position="856"/>
        <end position="918"/>
    </location>
</feature>
<dbReference type="InterPro" id="IPR031597">
    <property type="entry name" value="KELK"/>
</dbReference>
<evidence type="ECO:0000256" key="14">
    <source>
        <dbReference type="ARBA" id="ARBA00022833"/>
    </source>
</evidence>
<dbReference type="PROSITE" id="PS00107">
    <property type="entry name" value="PROTEIN_KINASE_ATP"/>
    <property type="match status" value="1"/>
</dbReference>
<dbReference type="InterPro" id="IPR001180">
    <property type="entry name" value="CNH_dom"/>
</dbReference>
<evidence type="ECO:0000256" key="3">
    <source>
        <dbReference type="ARBA" id="ARBA00004510"/>
    </source>
</evidence>
<dbReference type="Gene3D" id="1.20.5.340">
    <property type="match status" value="1"/>
</dbReference>
<dbReference type="InterPro" id="IPR008271">
    <property type="entry name" value="Ser/Thr_kinase_AS"/>
</dbReference>
<evidence type="ECO:0000256" key="19">
    <source>
        <dbReference type="ARBA" id="ARBA00048679"/>
    </source>
</evidence>
<evidence type="ECO:0000256" key="2">
    <source>
        <dbReference type="ARBA" id="ARBA00004496"/>
    </source>
</evidence>
<dbReference type="Pfam" id="PF25346">
    <property type="entry name" value="PH_MRCK"/>
    <property type="match status" value="1"/>
</dbReference>
<dbReference type="Pfam" id="PF00780">
    <property type="entry name" value="CNH"/>
    <property type="match status" value="1"/>
</dbReference>
<keyword evidence="14" id="KW-0862">Zinc</keyword>
<dbReference type="PROSITE" id="PS50219">
    <property type="entry name" value="CNH"/>
    <property type="match status" value="1"/>
</dbReference>
<evidence type="ECO:0000256" key="11">
    <source>
        <dbReference type="ARBA" id="ARBA00022741"/>
    </source>
</evidence>
<dbReference type="Gene3D" id="3.30.200.20">
    <property type="entry name" value="Phosphorylase Kinase, domain 1"/>
    <property type="match status" value="1"/>
</dbReference>
<dbReference type="InterPro" id="IPR000719">
    <property type="entry name" value="Prot_kinase_dom"/>
</dbReference>
<keyword evidence="8" id="KW-0597">Phosphoprotein</keyword>
<proteinExistence type="inferred from homology"/>
<comment type="subcellular location">
    <subcellularLocation>
        <location evidence="3">Cell projection</location>
        <location evidence="3">Lamellipodium</location>
    </subcellularLocation>
    <subcellularLocation>
        <location evidence="2">Cytoplasm</location>
    </subcellularLocation>
</comment>
<feature type="region of interest" description="Disordered" evidence="22">
    <location>
        <begin position="957"/>
        <end position="1021"/>
    </location>
</feature>
<evidence type="ECO:0000256" key="13">
    <source>
        <dbReference type="ARBA" id="ARBA00022777"/>
    </source>
</evidence>
<dbReference type="PROSITE" id="PS50081">
    <property type="entry name" value="ZF_DAG_PE_2"/>
    <property type="match status" value="1"/>
</dbReference>
<keyword evidence="17" id="KW-0966">Cell projection</keyword>
<dbReference type="SMART" id="SM00036">
    <property type="entry name" value="CNH"/>
    <property type="match status" value="1"/>
</dbReference>
<keyword evidence="11 20" id="KW-0547">Nucleotide-binding</keyword>
<evidence type="ECO:0000259" key="26">
    <source>
        <dbReference type="PROSITE" id="PS50108"/>
    </source>
</evidence>
<evidence type="ECO:0000313" key="29">
    <source>
        <dbReference type="Proteomes" id="UP000887581"/>
    </source>
</evidence>
<evidence type="ECO:0000256" key="8">
    <source>
        <dbReference type="ARBA" id="ARBA00022553"/>
    </source>
</evidence>
<feature type="compositionally biased region" description="Polar residues" evidence="22">
    <location>
        <begin position="819"/>
        <end position="828"/>
    </location>
</feature>
<dbReference type="EC" id="2.7.11.1" evidence="5"/>
<evidence type="ECO:0000256" key="1">
    <source>
        <dbReference type="ARBA" id="ARBA00001946"/>
    </source>
</evidence>
<dbReference type="PANTHER" id="PTHR22988">
    <property type="entry name" value="MYOTONIC DYSTROPHY S/T KINASE-RELATED"/>
    <property type="match status" value="1"/>
</dbReference>
<keyword evidence="10" id="KW-0479">Metal-binding</keyword>
<dbReference type="GO" id="GO:0004674">
    <property type="term" value="F:protein serine/threonine kinase activity"/>
    <property type="evidence" value="ECO:0007669"/>
    <property type="project" value="UniProtKB-KW"/>
</dbReference>
<dbReference type="PROSITE" id="PS51285">
    <property type="entry name" value="AGC_KINASE_CTER"/>
    <property type="match status" value="1"/>
</dbReference>
<feature type="domain" description="Phorbol-ester/DAG-type" evidence="25">
    <location>
        <begin position="1041"/>
        <end position="1091"/>
    </location>
</feature>
<feature type="region of interest" description="Disordered" evidence="22">
    <location>
        <begin position="819"/>
        <end position="844"/>
    </location>
</feature>
<name>A0A915PHY4_9BILA</name>
<keyword evidence="6" id="KW-0963">Cytoplasm</keyword>
<reference evidence="30" key="1">
    <citation type="submission" date="2022-11" db="UniProtKB">
        <authorList>
            <consortium name="WormBaseParasite"/>
        </authorList>
    </citation>
    <scope>IDENTIFICATION</scope>
</reference>
<dbReference type="Pfam" id="PF08826">
    <property type="entry name" value="DMPK_coil"/>
    <property type="match status" value="1"/>
</dbReference>
<feature type="domain" description="PH" evidence="23">
    <location>
        <begin position="1110"/>
        <end position="1255"/>
    </location>
</feature>
<feature type="domain" description="CNH" evidence="27">
    <location>
        <begin position="1282"/>
        <end position="1567"/>
    </location>
</feature>
<dbReference type="SMART" id="SM00233">
    <property type="entry name" value="PH"/>
    <property type="match status" value="1"/>
</dbReference>
<comment type="catalytic activity">
    <reaction evidence="18">
        <text>L-threonyl-[protein] + ATP = O-phospho-L-threonyl-[protein] + ADP + H(+)</text>
        <dbReference type="Rhea" id="RHEA:46608"/>
        <dbReference type="Rhea" id="RHEA-COMP:11060"/>
        <dbReference type="Rhea" id="RHEA-COMP:11605"/>
        <dbReference type="ChEBI" id="CHEBI:15378"/>
        <dbReference type="ChEBI" id="CHEBI:30013"/>
        <dbReference type="ChEBI" id="CHEBI:30616"/>
        <dbReference type="ChEBI" id="CHEBI:61977"/>
        <dbReference type="ChEBI" id="CHEBI:456216"/>
        <dbReference type="EC" id="2.7.11.1"/>
    </reaction>
</comment>
<dbReference type="InterPro" id="IPR002219">
    <property type="entry name" value="PKC_DAG/PE"/>
</dbReference>
<feature type="compositionally biased region" description="Low complexity" evidence="22">
    <location>
        <begin position="1207"/>
        <end position="1227"/>
    </location>
</feature>
<dbReference type="GO" id="GO:0030027">
    <property type="term" value="C:lamellipodium"/>
    <property type="evidence" value="ECO:0007669"/>
    <property type="project" value="UniProtKB-SubCell"/>
</dbReference>
<dbReference type="PROSITE" id="PS50108">
    <property type="entry name" value="CRIB"/>
    <property type="match status" value="1"/>
</dbReference>
<keyword evidence="9" id="KW-0808">Transferase</keyword>
<dbReference type="PANTHER" id="PTHR22988:SF66">
    <property type="entry name" value="SERINE_THREONINE-PROTEIN KINASE GENGHIS KHAN"/>
    <property type="match status" value="1"/>
</dbReference>
<feature type="domain" description="Protein kinase" evidence="24">
    <location>
        <begin position="79"/>
        <end position="344"/>
    </location>
</feature>
<dbReference type="SUPFAM" id="SSF57889">
    <property type="entry name" value="Cysteine-rich domain"/>
    <property type="match status" value="1"/>
</dbReference>
<dbReference type="SMART" id="SM00109">
    <property type="entry name" value="C1"/>
    <property type="match status" value="1"/>
</dbReference>
<evidence type="ECO:0000259" key="25">
    <source>
        <dbReference type="PROSITE" id="PS50081"/>
    </source>
</evidence>
<dbReference type="GO" id="GO:0005856">
    <property type="term" value="C:cytoskeleton"/>
    <property type="evidence" value="ECO:0007669"/>
    <property type="project" value="TreeGrafter"/>
</dbReference>
<evidence type="ECO:0000256" key="17">
    <source>
        <dbReference type="ARBA" id="ARBA00023273"/>
    </source>
</evidence>
<comment type="cofactor">
    <cofactor evidence="1">
        <name>Mg(2+)</name>
        <dbReference type="ChEBI" id="CHEBI:18420"/>
    </cofactor>
</comment>
<dbReference type="InterPro" id="IPR001849">
    <property type="entry name" value="PH_domain"/>
</dbReference>
<comment type="catalytic activity">
    <reaction evidence="19">
        <text>L-seryl-[protein] + ATP = O-phospho-L-seryl-[protein] + ADP + H(+)</text>
        <dbReference type="Rhea" id="RHEA:17989"/>
        <dbReference type="Rhea" id="RHEA-COMP:9863"/>
        <dbReference type="Rhea" id="RHEA-COMP:11604"/>
        <dbReference type="ChEBI" id="CHEBI:15378"/>
        <dbReference type="ChEBI" id="CHEBI:29999"/>
        <dbReference type="ChEBI" id="CHEBI:30616"/>
        <dbReference type="ChEBI" id="CHEBI:83421"/>
        <dbReference type="ChEBI" id="CHEBI:456216"/>
        <dbReference type="EC" id="2.7.11.1"/>
    </reaction>
</comment>
<dbReference type="GO" id="GO:0005737">
    <property type="term" value="C:cytoplasm"/>
    <property type="evidence" value="ECO:0007669"/>
    <property type="project" value="UniProtKB-SubCell"/>
</dbReference>
<feature type="binding site" evidence="20">
    <location>
        <position position="108"/>
    </location>
    <ligand>
        <name>ATP</name>
        <dbReference type="ChEBI" id="CHEBI:30616"/>
    </ligand>
</feature>
<dbReference type="InterPro" id="IPR011993">
    <property type="entry name" value="PH-like_dom_sf"/>
</dbReference>
<dbReference type="CDD" id="cd01243">
    <property type="entry name" value="PH_MRCK"/>
    <property type="match status" value="1"/>
</dbReference>
<dbReference type="InterPro" id="IPR000961">
    <property type="entry name" value="AGC-kinase_C"/>
</dbReference>
<evidence type="ECO:0000259" key="23">
    <source>
        <dbReference type="PROSITE" id="PS50003"/>
    </source>
</evidence>
<feature type="domain" description="CRIB" evidence="26">
    <location>
        <begin position="1642"/>
        <end position="1655"/>
    </location>
</feature>
<dbReference type="InterPro" id="IPR017441">
    <property type="entry name" value="Protein_kinase_ATP_BS"/>
</dbReference>
<feature type="region of interest" description="Disordered" evidence="22">
    <location>
        <begin position="1205"/>
        <end position="1227"/>
    </location>
</feature>
<dbReference type="WBParaSite" id="sdigi.contig101.g4339.t1">
    <property type="protein sequence ID" value="sdigi.contig101.g4339.t1"/>
    <property type="gene ID" value="sdigi.contig101.g4339"/>
</dbReference>
<feature type="compositionally biased region" description="Polar residues" evidence="22">
    <location>
        <begin position="983"/>
        <end position="1018"/>
    </location>
</feature>
<dbReference type="InterPro" id="IPR000095">
    <property type="entry name" value="CRIB_dom"/>
</dbReference>
<dbReference type="CDD" id="cd20809">
    <property type="entry name" value="C1_MRCK"/>
    <property type="match status" value="1"/>
</dbReference>
<evidence type="ECO:0000256" key="7">
    <source>
        <dbReference type="ARBA" id="ARBA00022527"/>
    </source>
</evidence>
<dbReference type="PROSITE" id="PS00479">
    <property type="entry name" value="ZF_DAG_PE_1"/>
    <property type="match status" value="1"/>
</dbReference>
<dbReference type="Proteomes" id="UP000887581">
    <property type="component" value="Unplaced"/>
</dbReference>
<dbReference type="PROSITE" id="PS50003">
    <property type="entry name" value="PH_DOMAIN"/>
    <property type="match status" value="1"/>
</dbReference>
<dbReference type="SMART" id="SM00285">
    <property type="entry name" value="PBD"/>
    <property type="match status" value="1"/>
</dbReference>
<evidence type="ECO:0000256" key="12">
    <source>
        <dbReference type="ARBA" id="ARBA00022771"/>
    </source>
</evidence>
<dbReference type="CDD" id="cd05597">
    <property type="entry name" value="STKc_DMPK_like"/>
    <property type="match status" value="1"/>
</dbReference>
<feature type="domain" description="AGC-kinase C-terminal" evidence="28">
    <location>
        <begin position="345"/>
        <end position="417"/>
    </location>
</feature>
<dbReference type="InterPro" id="IPR057529">
    <property type="entry name" value="MRCK/ROCK_PH"/>
</dbReference>
<feature type="coiled-coil region" evidence="21">
    <location>
        <begin position="417"/>
        <end position="444"/>
    </location>
</feature>
<sequence length="1797" mass="203055">MSLREPGSTRLKQLEQCYLNAARGEDVLSIESLVDALICLFDECCSSTLRKEKNIADFVEYVKPVVVKAKALRLCREDFEVLKVIGRGAFGEVAVVRMRNTERVYAMKILNKWEMLKRAETACFREERDVLVHGDRRWITNLHYAFQDERNLYLIMDYYVGGDLLTLLSKFEVRIPEDMARFYIAEMVLAIDSVHRLGYVHRDIKPDNVLLDINGHIRLADFGSCLKLLPDGTVHSNVAVGTPDYISPEILRAMEDGRGRYGAECDWWSLGICMYEMLYGVAPFYAESLVETYGKIMSHQEMLDFPDDIDISEEAKDLMKRLICPRETRLGQNGFVDFASHPFFEGIDWEAIREMDTPYRPEVSSPTDTSNFDVEACSPDFTPCASFFLAKCMLSDCKSLSLSGLDSSADSLPALTAEAYERRIQRLEQERTELSRKFQGMLSVFCFLEANRLIQTRFHGSAPDGDTTNDSTKYEQTIAQLKDEVQILKKRLAEENSSSLRAAKDSNQEELEKKVKELKEKNRQLILDKQDLQRDLEETSERLTIQTRELKEAVKHRDLAKQDYDELNTALIDERDKLKRCEKLAKERESELSQLQQKLDVFRLELRKLENVRKEAEATAERAHQDLSSERLLRETLQTKLASQESKTESEEVARLTTELQKVNVRYAEMVDSEEKKRQQTVEYWKSQIVDLQSSLDQQQKELIKLKERHDEERTEWRTKHEEQIVSIENLYERRLKLLEEENSRLGTENDELRNDMNKLQSEVKSRLSTSLPFPNASGLTESQLQELLQWVNDEKDARDSLQNLATRLHGDVESLKIQQSSSNNPYSNGIPISAVGPERGGWGSRRVNKQTKIELLEAQQALQSEIRAKQQLLEELKKIRSAYLATKQRLDESDKQIAEQNREIERITEEKEQLSRILAQHSDYPDQSSSFFSVVGDVNSDRLSSVQNVSMLYRDSFDSPSSPANGSDYEISNSSMRRHQQLKQQSFNSSTSPISPPTYENTRVLTPTPSTASTLVMGTQGRGASPKVIQTLNNALNGKGHRFSHVHLQTPSKCAYCTSILIGLDRQGLFCQDCQYACHVACLPKVPLVCPVPPEARRPLGIDPQRGTGTAYEGLVKTPKPSGVKRGWQSTYVVVCDFKLYLYDCSTDKHGKAIDIHPVIRQVLDMRDTDFTVTGVTEADVIHASKSDLPKIFRITTSQIHGTLPTSGINTTGSTSSSGSASSEGPVSRQYTLLMADNHEEKTKWVIALNELKSLLRRTKLVDKSAFTVKEVFDSITFRELRNAQCAAIIDKSKIVMGFTDHGLYAVDLDRESITLVGGEKENNKRTVERVEYNAEEQLFVVLVGPQKDRHVRLIPMAALDGRDLKWIKVAETKGCHLVTMGAGSSTDPCHYFCVAIKKSVLVFQVDRSEKRHRKVRELAMPGQPQTMTVMRGKLCVGYPSGFRMWDLVDNTTTALVNFEDSSLQFLNQTLYDAHLIINVSGYEQKEFLLIFSRLGVYVDAQGRRCRSQELMFPAEASSGGFVCIMPHLCVYSANEIDIFNVNSAEWVQTINLNKAFPLTSNGLLTMCMVNDMPYVVLLSDVLSDEDAVSIPVWTSSSVSNTSALTLKGMVAKRRRKFSIRTSREDDRHGRIGDRRSQLPISGPSDFVHIVHMGPGAGLELQNLMDLKQLGPSTHSQTSASVGAGAADKVRQLINPIMRSSSTATTNLHGAQTLSSISRRDFELMQSKTRPLSSHSKSSDASSLGRNGMLCTAQLTSQEIRTVEHPLSMRRPMRANSQTTATIQASAVNRNEVARI</sequence>
<evidence type="ECO:0000256" key="18">
    <source>
        <dbReference type="ARBA" id="ARBA00047899"/>
    </source>
</evidence>
<keyword evidence="12" id="KW-0863">Zinc-finger</keyword>
<dbReference type="FunFam" id="1.10.510.10:FF:000014">
    <property type="entry name" value="Non-specific serine/threonine protein kinase"/>
    <property type="match status" value="1"/>
</dbReference>
<keyword evidence="15 20" id="KW-0067">ATP-binding</keyword>
<dbReference type="GO" id="GO:0031032">
    <property type="term" value="P:actomyosin structure organization"/>
    <property type="evidence" value="ECO:0007669"/>
    <property type="project" value="TreeGrafter"/>
</dbReference>
<dbReference type="GO" id="GO:0008270">
    <property type="term" value="F:zinc ion binding"/>
    <property type="evidence" value="ECO:0007669"/>
    <property type="project" value="UniProtKB-KW"/>
</dbReference>
<dbReference type="InterPro" id="IPR046349">
    <property type="entry name" value="C1-like_sf"/>
</dbReference>
<evidence type="ECO:0000256" key="10">
    <source>
        <dbReference type="ARBA" id="ARBA00022723"/>
    </source>
</evidence>
<dbReference type="GO" id="GO:0005524">
    <property type="term" value="F:ATP binding"/>
    <property type="evidence" value="ECO:0007669"/>
    <property type="project" value="UniProtKB-UniRule"/>
</dbReference>
<feature type="coiled-coil region" evidence="21">
    <location>
        <begin position="689"/>
        <end position="770"/>
    </location>
</feature>
<evidence type="ECO:0000256" key="5">
    <source>
        <dbReference type="ARBA" id="ARBA00012513"/>
    </source>
</evidence>
<feature type="region of interest" description="Disordered" evidence="22">
    <location>
        <begin position="1727"/>
        <end position="1747"/>
    </location>
</feature>
<comment type="similarity">
    <text evidence="4">Belongs to the protein kinase superfamily. AGC Ser/Thr protein kinase family. DMPK subfamily.</text>
</comment>
<keyword evidence="16 21" id="KW-0175">Coiled coil</keyword>
<dbReference type="Pfam" id="PF00130">
    <property type="entry name" value="C1_1"/>
    <property type="match status" value="1"/>
</dbReference>
<dbReference type="SMART" id="SM00133">
    <property type="entry name" value="S_TK_X"/>
    <property type="match status" value="1"/>
</dbReference>
<evidence type="ECO:0000259" key="28">
    <source>
        <dbReference type="PROSITE" id="PS51285"/>
    </source>
</evidence>
<dbReference type="InterPro" id="IPR050839">
    <property type="entry name" value="Rho-assoc_Ser/Thr_Kinase"/>
</dbReference>
<evidence type="ECO:0000256" key="22">
    <source>
        <dbReference type="SAM" id="MobiDB-lite"/>
    </source>
</evidence>
<feature type="compositionally biased region" description="Polar residues" evidence="22">
    <location>
        <begin position="1776"/>
        <end position="1790"/>
    </location>
</feature>
<evidence type="ECO:0000256" key="21">
    <source>
        <dbReference type="SAM" id="Coils"/>
    </source>
</evidence>
<keyword evidence="7" id="KW-0723">Serine/threonine-protein kinase</keyword>
<evidence type="ECO:0000256" key="6">
    <source>
        <dbReference type="ARBA" id="ARBA00022490"/>
    </source>
</evidence>
<dbReference type="SUPFAM" id="SSF50729">
    <property type="entry name" value="PH domain-like"/>
    <property type="match status" value="1"/>
</dbReference>
<evidence type="ECO:0000256" key="20">
    <source>
        <dbReference type="PROSITE-ProRule" id="PRU10141"/>
    </source>
</evidence>